<feature type="transmembrane region" description="Helical" evidence="1">
    <location>
        <begin position="57"/>
        <end position="78"/>
    </location>
</feature>
<keyword evidence="1" id="KW-0812">Transmembrane</keyword>
<feature type="transmembrane region" description="Helical" evidence="1">
    <location>
        <begin position="145"/>
        <end position="163"/>
    </location>
</feature>
<reference evidence="2 3" key="1">
    <citation type="submission" date="2019-07" db="EMBL/GenBank/DDBJ databases">
        <title>Complete genome of Thermococcus acidophilus.</title>
        <authorList>
            <person name="Li X."/>
        </authorList>
    </citation>
    <scope>NUCLEOTIDE SEQUENCE [LARGE SCALE GENOMIC DNA]</scope>
    <source>
        <strain evidence="2 3">SY113</strain>
    </source>
</reference>
<evidence type="ECO:0000313" key="2">
    <source>
        <dbReference type="EMBL" id="QEK14896.1"/>
    </source>
</evidence>
<dbReference type="Proteomes" id="UP000322631">
    <property type="component" value="Chromosome"/>
</dbReference>
<evidence type="ECO:0000256" key="1">
    <source>
        <dbReference type="SAM" id="Phobius"/>
    </source>
</evidence>
<feature type="transmembrane region" description="Helical" evidence="1">
    <location>
        <begin position="116"/>
        <end position="133"/>
    </location>
</feature>
<proteinExistence type="predicted"/>
<accession>A0A5C0SMD8</accession>
<gene>
    <name evidence="2" type="ORF">FPV09_07090</name>
</gene>
<sequence length="252" mass="29139">MSLESFLYTVGSTAESAFGKCMDTIREFLFPAPSVKPPGLKITRGVMEKRNFTFHELISLHLQLCFMTYLAVSFVLVFLTTRPWYIPALSIPYFLYLRYFLIRYGSFLIEEKPYRVFYYGISTISFLAFLGYSLLKLASPEIYHYYAYVGIIALAVLLFRHYFKATFGRDYTYGTVEEVKGDLVRVFIHDDIAANIKPGFYWLPAVEEAEPGRVVKVLVEDRTFRSARPVRILEIYLGQSSQSSTEPKEETE</sequence>
<dbReference type="InterPro" id="IPR018663">
    <property type="entry name" value="DUF2101_membrane"/>
</dbReference>
<dbReference type="Pfam" id="PF09874">
    <property type="entry name" value="DUF2101"/>
    <property type="match status" value="1"/>
</dbReference>
<dbReference type="KEGG" id="them:FPV09_07090"/>
<dbReference type="AlphaFoldDB" id="A0A5C0SMD8"/>
<keyword evidence="1" id="KW-0472">Membrane</keyword>
<feature type="transmembrane region" description="Helical" evidence="1">
    <location>
        <begin position="84"/>
        <end position="104"/>
    </location>
</feature>
<organism evidence="2 3">
    <name type="scientific">Thermococcus aciditolerans</name>
    <dbReference type="NCBI Taxonomy" id="2598455"/>
    <lineage>
        <taxon>Archaea</taxon>
        <taxon>Methanobacteriati</taxon>
        <taxon>Methanobacteriota</taxon>
        <taxon>Thermococci</taxon>
        <taxon>Thermococcales</taxon>
        <taxon>Thermococcaceae</taxon>
        <taxon>Thermococcus</taxon>
    </lineage>
</organism>
<dbReference type="EMBL" id="CP041932">
    <property type="protein sequence ID" value="QEK14896.1"/>
    <property type="molecule type" value="Genomic_DNA"/>
</dbReference>
<name>A0A5C0SMD8_9EURY</name>
<protein>
    <submittedName>
        <fullName evidence="2">DUF2101 domain-containing protein</fullName>
    </submittedName>
</protein>
<keyword evidence="1" id="KW-1133">Transmembrane helix</keyword>
<keyword evidence="3" id="KW-1185">Reference proteome</keyword>
<evidence type="ECO:0000313" key="3">
    <source>
        <dbReference type="Proteomes" id="UP000322631"/>
    </source>
</evidence>